<comment type="subcellular location">
    <subcellularLocation>
        <location evidence="1">Cell membrane</location>
        <topology evidence="1">Multi-pass membrane protein</topology>
    </subcellularLocation>
</comment>
<feature type="transmembrane region" description="Helical" evidence="6">
    <location>
        <begin position="9"/>
        <end position="29"/>
    </location>
</feature>
<dbReference type="Pfam" id="PF13487">
    <property type="entry name" value="HD_5"/>
    <property type="match status" value="1"/>
</dbReference>
<organism evidence="9 10">
    <name type="scientific">Anaeromicrobium sediminis</name>
    <dbReference type="NCBI Taxonomy" id="1478221"/>
    <lineage>
        <taxon>Bacteria</taxon>
        <taxon>Bacillati</taxon>
        <taxon>Bacillota</taxon>
        <taxon>Clostridia</taxon>
        <taxon>Peptostreptococcales</taxon>
        <taxon>Thermotaleaceae</taxon>
        <taxon>Anaeromicrobium</taxon>
    </lineage>
</organism>
<evidence type="ECO:0000256" key="3">
    <source>
        <dbReference type="ARBA" id="ARBA00022692"/>
    </source>
</evidence>
<dbReference type="PANTHER" id="PTHR43155">
    <property type="entry name" value="CYCLIC DI-GMP PHOSPHODIESTERASE PA4108-RELATED"/>
    <property type="match status" value="1"/>
</dbReference>
<feature type="domain" description="HAMP" evidence="7">
    <location>
        <begin position="315"/>
        <end position="368"/>
    </location>
</feature>
<dbReference type="OrthoDB" id="9804747at2"/>
<keyword evidence="4 6" id="KW-1133">Transmembrane helix</keyword>
<gene>
    <name evidence="9" type="ORF">CCE28_20600</name>
</gene>
<dbReference type="SUPFAM" id="SSF103190">
    <property type="entry name" value="Sensory domain-like"/>
    <property type="match status" value="2"/>
</dbReference>
<dbReference type="Gene3D" id="1.10.8.500">
    <property type="entry name" value="HAMP domain in histidine kinase"/>
    <property type="match status" value="1"/>
</dbReference>
<dbReference type="SMART" id="SM00304">
    <property type="entry name" value="HAMP"/>
    <property type="match status" value="1"/>
</dbReference>
<sequence>MRIKIRSKITIIMLILIIISVTTLGFLTYDDSKEIVINQIKLSNYKTLQNVNDYFLKNFMYDMEYIINYWTSKDELKNYRNHANQPKMVTSIPKHFKPISDQWTGYASSSPDIAWIYLGVEEDGSIFITPIDSTMPDDYDCRTREWYQATVKNNNKIIWTEPYVDAGELGNVIVTVAKAVHKDDHLVGVLGMDIKLKKFSDIINDIQFGENGYLMLLSKNGDVYAHPDNKMLTKNISDKEWVKTILSNEQGTDIHTWNNEKVVISYLTVPNTQWKLVGVNPINIDKEVAPIKNRFISIGIFSMIITLIIGYFLSSIIINPVNNMMKVINQVSTHNDFNVRVKIKSKDEFKILGENFNNMIQKIRDLLEERNIHVQELVDKNKEILSQKEELLAYSEETEAMNEELLNLLDEVRKNYLSTVKVLANSIEANDKYTHGHCDRVRNYSISIAKELNMSQTKINVLEFASILHDIGKIGIPTSIINKEGKLTDEEFKLIQEHPQIGYNILKAVDFLEESRNILLQHHERIDGKGYPLQLKGDEINILAKILIVADAYDAMTSTRPYRKDPLTTEEAITQLQLGKGTQFDERIVDVFLDLLAKNEIAS</sequence>
<dbReference type="InterPro" id="IPR037522">
    <property type="entry name" value="HD_GYP_dom"/>
</dbReference>
<evidence type="ECO:0000256" key="4">
    <source>
        <dbReference type="ARBA" id="ARBA00022989"/>
    </source>
</evidence>
<dbReference type="PROSITE" id="PS51832">
    <property type="entry name" value="HD_GYP"/>
    <property type="match status" value="1"/>
</dbReference>
<dbReference type="CDD" id="cd00077">
    <property type="entry name" value="HDc"/>
    <property type="match status" value="1"/>
</dbReference>
<keyword evidence="5 6" id="KW-0472">Membrane</keyword>
<dbReference type="Pfam" id="PF00672">
    <property type="entry name" value="HAMP"/>
    <property type="match status" value="1"/>
</dbReference>
<name>A0A267MCP3_9FIRM</name>
<dbReference type="SMART" id="SM00471">
    <property type="entry name" value="HDc"/>
    <property type="match status" value="1"/>
</dbReference>
<dbReference type="InterPro" id="IPR029151">
    <property type="entry name" value="Sensor-like_sf"/>
</dbReference>
<dbReference type="SUPFAM" id="SSF109604">
    <property type="entry name" value="HD-domain/PDEase-like"/>
    <property type="match status" value="1"/>
</dbReference>
<dbReference type="EMBL" id="NIBG01000033">
    <property type="protein sequence ID" value="PAB56635.1"/>
    <property type="molecule type" value="Genomic_DNA"/>
</dbReference>
<dbReference type="AlphaFoldDB" id="A0A267MCP3"/>
<keyword evidence="2" id="KW-1003">Cell membrane</keyword>
<evidence type="ECO:0000256" key="1">
    <source>
        <dbReference type="ARBA" id="ARBA00004651"/>
    </source>
</evidence>
<evidence type="ECO:0000256" key="5">
    <source>
        <dbReference type="ARBA" id="ARBA00023136"/>
    </source>
</evidence>
<protein>
    <submittedName>
        <fullName evidence="9">Uncharacterized protein</fullName>
    </submittedName>
</protein>
<dbReference type="PROSITE" id="PS50885">
    <property type="entry name" value="HAMP"/>
    <property type="match status" value="1"/>
</dbReference>
<evidence type="ECO:0000259" key="8">
    <source>
        <dbReference type="PROSITE" id="PS51832"/>
    </source>
</evidence>
<evidence type="ECO:0000256" key="2">
    <source>
        <dbReference type="ARBA" id="ARBA00022475"/>
    </source>
</evidence>
<comment type="caution">
    <text evidence="9">The sequence shown here is derived from an EMBL/GenBank/DDBJ whole genome shotgun (WGS) entry which is preliminary data.</text>
</comment>
<dbReference type="CDD" id="cd06225">
    <property type="entry name" value="HAMP"/>
    <property type="match status" value="1"/>
</dbReference>
<dbReference type="CDD" id="cd12913">
    <property type="entry name" value="PDC1_MCP_like"/>
    <property type="match status" value="1"/>
</dbReference>
<dbReference type="Proteomes" id="UP000216024">
    <property type="component" value="Unassembled WGS sequence"/>
</dbReference>
<evidence type="ECO:0000256" key="6">
    <source>
        <dbReference type="SAM" id="Phobius"/>
    </source>
</evidence>
<feature type="domain" description="HD-GYP" evidence="8">
    <location>
        <begin position="412"/>
        <end position="603"/>
    </location>
</feature>
<dbReference type="InterPro" id="IPR033479">
    <property type="entry name" value="dCache_1"/>
</dbReference>
<proteinExistence type="predicted"/>
<dbReference type="RefSeq" id="WP_095135935.1">
    <property type="nucleotide sequence ID" value="NZ_NIBG01000033.1"/>
</dbReference>
<dbReference type="InterPro" id="IPR006675">
    <property type="entry name" value="HDIG_dom"/>
</dbReference>
<dbReference type="PANTHER" id="PTHR43155:SF2">
    <property type="entry name" value="CYCLIC DI-GMP PHOSPHODIESTERASE PA4108"/>
    <property type="match status" value="1"/>
</dbReference>
<feature type="transmembrane region" description="Helical" evidence="6">
    <location>
        <begin position="295"/>
        <end position="318"/>
    </location>
</feature>
<dbReference type="InterPro" id="IPR003660">
    <property type="entry name" value="HAMP_dom"/>
</dbReference>
<dbReference type="InterPro" id="IPR003607">
    <property type="entry name" value="HD/PDEase_dom"/>
</dbReference>
<dbReference type="Gene3D" id="3.30.450.20">
    <property type="entry name" value="PAS domain"/>
    <property type="match status" value="2"/>
</dbReference>
<dbReference type="Pfam" id="PF02743">
    <property type="entry name" value="dCache_1"/>
    <property type="match status" value="1"/>
</dbReference>
<evidence type="ECO:0000259" key="7">
    <source>
        <dbReference type="PROSITE" id="PS50885"/>
    </source>
</evidence>
<reference evidence="9 10" key="1">
    <citation type="submission" date="2017-06" db="EMBL/GenBank/DDBJ databases">
        <title>Draft genome sequence of anaerobic fermentative bacterium Anaeromicrobium sediminis DY2726D isolated from West Pacific Ocean sediments.</title>
        <authorList>
            <person name="Zeng X."/>
        </authorList>
    </citation>
    <scope>NUCLEOTIDE SEQUENCE [LARGE SCALE GENOMIC DNA]</scope>
    <source>
        <strain evidence="9 10">DY2726D</strain>
    </source>
</reference>
<dbReference type="NCBIfam" id="TIGR00277">
    <property type="entry name" value="HDIG"/>
    <property type="match status" value="1"/>
</dbReference>
<dbReference type="CDD" id="cd12912">
    <property type="entry name" value="PDC2_MCP_like"/>
    <property type="match status" value="1"/>
</dbReference>
<dbReference type="GO" id="GO:0007165">
    <property type="term" value="P:signal transduction"/>
    <property type="evidence" value="ECO:0007669"/>
    <property type="project" value="InterPro"/>
</dbReference>
<dbReference type="Gene3D" id="1.10.3210.10">
    <property type="entry name" value="Hypothetical protein af1432"/>
    <property type="match status" value="1"/>
</dbReference>
<evidence type="ECO:0000313" key="10">
    <source>
        <dbReference type="Proteomes" id="UP000216024"/>
    </source>
</evidence>
<keyword evidence="10" id="KW-1185">Reference proteome</keyword>
<keyword evidence="3 6" id="KW-0812">Transmembrane</keyword>
<dbReference type="SUPFAM" id="SSF158472">
    <property type="entry name" value="HAMP domain-like"/>
    <property type="match status" value="1"/>
</dbReference>
<dbReference type="GO" id="GO:0005886">
    <property type="term" value="C:plasma membrane"/>
    <property type="evidence" value="ECO:0007669"/>
    <property type="project" value="UniProtKB-SubCell"/>
</dbReference>
<accession>A0A267MCP3</accession>
<evidence type="ECO:0000313" key="9">
    <source>
        <dbReference type="EMBL" id="PAB56635.1"/>
    </source>
</evidence>